<dbReference type="AlphaFoldDB" id="A0A0C2J7X7"/>
<protein>
    <recommendedName>
        <fullName evidence="3">Tc1-like transposase DDE domain-containing protein</fullName>
    </recommendedName>
</protein>
<keyword evidence="2" id="KW-1185">Reference proteome</keyword>
<sequence>MTLKIYLSGRNMPRTFQEKIQINIFFHQRNRPSKLTGIRATRVVHALRSGNYSVTCTMSLEGMVNFKIDEMAYNTTFSAISRRDISNLSSTRDLEACYLMDNVPFHKTEFVQNTIKTPTKSYLPDCIQGCPVENVQIILIFFVEN</sequence>
<reference evidence="1 2" key="1">
    <citation type="journal article" date="2014" name="Genome Biol. Evol.">
        <title>The genome of the myxosporean Thelohanellus kitauei shows adaptations to nutrient acquisition within its fish host.</title>
        <authorList>
            <person name="Yang Y."/>
            <person name="Xiong J."/>
            <person name="Zhou Z."/>
            <person name="Huo F."/>
            <person name="Miao W."/>
            <person name="Ran C."/>
            <person name="Liu Y."/>
            <person name="Zhang J."/>
            <person name="Feng J."/>
            <person name="Wang M."/>
            <person name="Wang M."/>
            <person name="Wang L."/>
            <person name="Yao B."/>
        </authorList>
    </citation>
    <scope>NUCLEOTIDE SEQUENCE [LARGE SCALE GENOMIC DNA]</scope>
    <source>
        <strain evidence="1">Wuqing</strain>
    </source>
</reference>
<evidence type="ECO:0008006" key="3">
    <source>
        <dbReference type="Google" id="ProtNLM"/>
    </source>
</evidence>
<evidence type="ECO:0000313" key="2">
    <source>
        <dbReference type="Proteomes" id="UP000031668"/>
    </source>
</evidence>
<organism evidence="1 2">
    <name type="scientific">Thelohanellus kitauei</name>
    <name type="common">Myxosporean</name>
    <dbReference type="NCBI Taxonomy" id="669202"/>
    <lineage>
        <taxon>Eukaryota</taxon>
        <taxon>Metazoa</taxon>
        <taxon>Cnidaria</taxon>
        <taxon>Myxozoa</taxon>
        <taxon>Myxosporea</taxon>
        <taxon>Bivalvulida</taxon>
        <taxon>Platysporina</taxon>
        <taxon>Myxobolidae</taxon>
        <taxon>Thelohanellus</taxon>
    </lineage>
</organism>
<name>A0A0C2J7X7_THEKT</name>
<gene>
    <name evidence="1" type="ORF">RF11_15616</name>
</gene>
<proteinExistence type="predicted"/>
<dbReference type="Proteomes" id="UP000031668">
    <property type="component" value="Unassembled WGS sequence"/>
</dbReference>
<dbReference type="EMBL" id="JWZT01000607">
    <property type="protein sequence ID" value="KII73914.1"/>
    <property type="molecule type" value="Genomic_DNA"/>
</dbReference>
<comment type="caution">
    <text evidence="1">The sequence shown here is derived from an EMBL/GenBank/DDBJ whole genome shotgun (WGS) entry which is preliminary data.</text>
</comment>
<accession>A0A0C2J7X7</accession>
<evidence type="ECO:0000313" key="1">
    <source>
        <dbReference type="EMBL" id="KII73914.1"/>
    </source>
</evidence>